<reference evidence="2" key="2">
    <citation type="submission" date="2020-09" db="EMBL/GenBank/DDBJ databases">
        <authorList>
            <person name="Sun Q."/>
            <person name="Kim S."/>
        </authorList>
    </citation>
    <scope>NUCLEOTIDE SEQUENCE</scope>
    <source>
        <strain evidence="2">KCTC 23714</strain>
    </source>
</reference>
<dbReference type="Proteomes" id="UP000628984">
    <property type="component" value="Unassembled WGS sequence"/>
</dbReference>
<proteinExistence type="predicted"/>
<dbReference type="Pfam" id="PF10658">
    <property type="entry name" value="DUF2484"/>
    <property type="match status" value="1"/>
</dbReference>
<sequence length="77" mass="8382">MSGALTAACLWVVVAALAAMMPRRFHWTAAHLLTVSGIALLGWVTWAEGPIWGFVCLLAGASVLRWPLLRLARRIRG</sequence>
<accession>A0A918IS49</accession>
<evidence type="ECO:0000313" key="2">
    <source>
        <dbReference type="EMBL" id="GGW28280.1"/>
    </source>
</evidence>
<keyword evidence="1" id="KW-1133">Transmembrane helix</keyword>
<keyword evidence="1" id="KW-0472">Membrane</keyword>
<dbReference type="InterPro" id="IPR018919">
    <property type="entry name" value="DUF2484"/>
</dbReference>
<gene>
    <name evidence="2" type="ORF">GCM10011452_16220</name>
</gene>
<evidence type="ECO:0000256" key="1">
    <source>
        <dbReference type="SAM" id="Phobius"/>
    </source>
</evidence>
<feature type="transmembrane region" description="Helical" evidence="1">
    <location>
        <begin position="51"/>
        <end position="68"/>
    </location>
</feature>
<keyword evidence="1" id="KW-0812">Transmembrane</keyword>
<keyword evidence="3" id="KW-1185">Reference proteome</keyword>
<comment type="caution">
    <text evidence="2">The sequence shown here is derived from an EMBL/GenBank/DDBJ whole genome shotgun (WGS) entry which is preliminary data.</text>
</comment>
<organism evidence="2 3">
    <name type="scientific">Gemmobacter lanyuensis</name>
    <dbReference type="NCBI Taxonomy" id="1054497"/>
    <lineage>
        <taxon>Bacteria</taxon>
        <taxon>Pseudomonadati</taxon>
        <taxon>Pseudomonadota</taxon>
        <taxon>Alphaproteobacteria</taxon>
        <taxon>Rhodobacterales</taxon>
        <taxon>Paracoccaceae</taxon>
        <taxon>Gemmobacter</taxon>
    </lineage>
</organism>
<evidence type="ECO:0000313" key="3">
    <source>
        <dbReference type="Proteomes" id="UP000628984"/>
    </source>
</evidence>
<evidence type="ECO:0008006" key="4">
    <source>
        <dbReference type="Google" id="ProtNLM"/>
    </source>
</evidence>
<reference evidence="2" key="1">
    <citation type="journal article" date="2014" name="Int. J. Syst. Evol. Microbiol.">
        <title>Complete genome sequence of Corynebacterium casei LMG S-19264T (=DSM 44701T), isolated from a smear-ripened cheese.</title>
        <authorList>
            <consortium name="US DOE Joint Genome Institute (JGI-PGF)"/>
            <person name="Walter F."/>
            <person name="Albersmeier A."/>
            <person name="Kalinowski J."/>
            <person name="Ruckert C."/>
        </authorList>
    </citation>
    <scope>NUCLEOTIDE SEQUENCE</scope>
    <source>
        <strain evidence="2">KCTC 23714</strain>
    </source>
</reference>
<protein>
    <recommendedName>
        <fullName evidence="4">DUF2484 family protein</fullName>
    </recommendedName>
</protein>
<dbReference type="EMBL" id="BMYQ01000003">
    <property type="protein sequence ID" value="GGW28280.1"/>
    <property type="molecule type" value="Genomic_DNA"/>
</dbReference>
<dbReference type="RefSeq" id="WP_189633339.1">
    <property type="nucleotide sequence ID" value="NZ_BMYQ01000003.1"/>
</dbReference>
<name>A0A918IS49_9RHOB</name>
<dbReference type="AlphaFoldDB" id="A0A918IS49"/>